<proteinExistence type="predicted"/>
<sequence>MCLFRSPLLLKISAGSSLDSDVIRRPDYENKEGCEREIGAVQEGSAKGSENLSCVEEGSMVNGAGRTLQAGHSPPFVSCPVMGSDDGRNSRSRSLPSRCEGLSNGMVHSIVSGFERGQPLIVDDGRVSPAVRW</sequence>
<dbReference type="EMBL" id="CM047903">
    <property type="protein sequence ID" value="KAJ0091847.1"/>
    <property type="molecule type" value="Genomic_DNA"/>
</dbReference>
<evidence type="ECO:0000313" key="2">
    <source>
        <dbReference type="Proteomes" id="UP001164250"/>
    </source>
</evidence>
<dbReference type="Proteomes" id="UP001164250">
    <property type="component" value="Chromosome 7"/>
</dbReference>
<organism evidence="1 2">
    <name type="scientific">Pistacia atlantica</name>
    <dbReference type="NCBI Taxonomy" id="434234"/>
    <lineage>
        <taxon>Eukaryota</taxon>
        <taxon>Viridiplantae</taxon>
        <taxon>Streptophyta</taxon>
        <taxon>Embryophyta</taxon>
        <taxon>Tracheophyta</taxon>
        <taxon>Spermatophyta</taxon>
        <taxon>Magnoliopsida</taxon>
        <taxon>eudicotyledons</taxon>
        <taxon>Gunneridae</taxon>
        <taxon>Pentapetalae</taxon>
        <taxon>rosids</taxon>
        <taxon>malvids</taxon>
        <taxon>Sapindales</taxon>
        <taxon>Anacardiaceae</taxon>
        <taxon>Pistacia</taxon>
    </lineage>
</organism>
<evidence type="ECO:0000313" key="1">
    <source>
        <dbReference type="EMBL" id="KAJ0091847.1"/>
    </source>
</evidence>
<gene>
    <name evidence="1" type="ORF">Patl1_27143</name>
</gene>
<keyword evidence="2" id="KW-1185">Reference proteome</keyword>
<comment type="caution">
    <text evidence="1">The sequence shown here is derived from an EMBL/GenBank/DDBJ whole genome shotgun (WGS) entry which is preliminary data.</text>
</comment>
<protein>
    <submittedName>
        <fullName evidence="1">Uncharacterized protein</fullName>
    </submittedName>
</protein>
<reference evidence="2" key="1">
    <citation type="journal article" date="2023" name="G3 (Bethesda)">
        <title>Genome assembly and association tests identify interacting loci associated with vigor, precocity, and sex in interspecific pistachio rootstocks.</title>
        <authorList>
            <person name="Palmer W."/>
            <person name="Jacygrad E."/>
            <person name="Sagayaradj S."/>
            <person name="Cavanaugh K."/>
            <person name="Han R."/>
            <person name="Bertier L."/>
            <person name="Beede B."/>
            <person name="Kafkas S."/>
            <person name="Golino D."/>
            <person name="Preece J."/>
            <person name="Michelmore R."/>
        </authorList>
    </citation>
    <scope>NUCLEOTIDE SEQUENCE [LARGE SCALE GENOMIC DNA]</scope>
</reference>
<accession>A0ACC1AYR6</accession>
<name>A0ACC1AYR6_9ROSI</name>